<organism evidence="1 2">
    <name type="scientific">Somion occarium</name>
    <dbReference type="NCBI Taxonomy" id="3059160"/>
    <lineage>
        <taxon>Eukaryota</taxon>
        <taxon>Fungi</taxon>
        <taxon>Dikarya</taxon>
        <taxon>Basidiomycota</taxon>
        <taxon>Agaricomycotina</taxon>
        <taxon>Agaricomycetes</taxon>
        <taxon>Polyporales</taxon>
        <taxon>Cerrenaceae</taxon>
        <taxon>Somion</taxon>
    </lineage>
</organism>
<reference evidence="2" key="1">
    <citation type="submission" date="2024-04" db="EMBL/GenBank/DDBJ databases">
        <authorList>
            <person name="Shaw F."/>
            <person name="Minotto A."/>
        </authorList>
    </citation>
    <scope>NUCLEOTIDE SEQUENCE [LARGE SCALE GENOMIC DNA]</scope>
</reference>
<evidence type="ECO:0000313" key="2">
    <source>
        <dbReference type="Proteomes" id="UP001497453"/>
    </source>
</evidence>
<evidence type="ECO:0000313" key="1">
    <source>
        <dbReference type="EMBL" id="CAL1711310.1"/>
    </source>
</evidence>
<dbReference type="Proteomes" id="UP001497453">
    <property type="component" value="Chromosome 6"/>
</dbReference>
<accession>A0ABP1DU98</accession>
<proteinExistence type="predicted"/>
<keyword evidence="2" id="KW-1185">Reference proteome</keyword>
<dbReference type="EMBL" id="OZ037949">
    <property type="protein sequence ID" value="CAL1711310.1"/>
    <property type="molecule type" value="Genomic_DNA"/>
</dbReference>
<name>A0ABP1DU98_9APHY</name>
<sequence length="174" mass="19956">MNAQHICHPKHLLKSIFLKEFTPIRSASRRPIPPRPRIARVRPVTSWALLGESLDFHNPSLRSRSAFENCLNVEMMRNRAVVAVASFTAPVDYNFTSLFASSNINRIVPCRHLSNPFYAWRQPIDQFFVENANFCCGEVTSEDCYYAIVFSAGLPTFQEVGSVRRVHVLQISRW</sequence>
<protein>
    <submittedName>
        <fullName evidence="1">Uncharacterized protein</fullName>
    </submittedName>
</protein>
<gene>
    <name evidence="1" type="ORF">GFSPODELE1_LOCUS8278</name>
</gene>